<feature type="region of interest" description="Disordered" evidence="1">
    <location>
        <begin position="1"/>
        <end position="132"/>
    </location>
</feature>
<dbReference type="Proteomes" id="UP001147747">
    <property type="component" value="Unassembled WGS sequence"/>
</dbReference>
<feature type="compositionally biased region" description="Low complexity" evidence="1">
    <location>
        <begin position="98"/>
        <end position="118"/>
    </location>
</feature>
<feature type="compositionally biased region" description="Polar residues" evidence="1">
    <location>
        <begin position="1"/>
        <end position="15"/>
    </location>
</feature>
<sequence length="572" mass="63644">MPSGQHYQPGSQSSRGGLGVGVPPKQPKFVKDAPDTKTKNLVIRPPGDFLWVDYQDDKSQGRELSRSKQAFVRTRHHRMRREKQLQQLKSPPDHQGPSPSDSSSTTSSTSSTSSTTATNPERNTTRVPKHEEDYDDNVLECRNHYQASQQCPLINNSIGAGVLDGSPALAVSIDQNPNIYFQHYRIHSSRSCFPLCSSGVVVWFWQKALEDPALMQIKLSISASHRAAILESCGAPPDMIRKPAQDALRLRVGTIKSVQELLQNKAKIYAGSTIFIISHLIVAEVRISVTALVLVGSASGLGMEGNVEAVEAHINGMDKIIAGAGGLDALDFGLLAMVYSCAFVRGLITQSPPALYMCSKFQNRVFKESAFFKLNNRFTKLSKLSNLGTSFLDSPWSRDIPPMFKSIISLFQQLVTYYESLDIVVAEPMSVENDCLLFLGYRLLALPYQCVLTPFQETLRLTILTYASVRVWSFYGMACLEAHTETLRQSLLGSLPVIRSTAPDLLFWVLFIGSLASRGMRCHPWFLTRLVDAADQLGLEGWDSAVPILERFFFVCRLRDEPARDLWNSAFR</sequence>
<proteinExistence type="predicted"/>
<dbReference type="GeneID" id="81375695"/>
<evidence type="ECO:0000313" key="2">
    <source>
        <dbReference type="EMBL" id="KAJ5378959.1"/>
    </source>
</evidence>
<reference evidence="2" key="1">
    <citation type="submission" date="2022-12" db="EMBL/GenBank/DDBJ databases">
        <authorList>
            <person name="Petersen C."/>
        </authorList>
    </citation>
    <scope>NUCLEOTIDE SEQUENCE</scope>
    <source>
        <strain evidence="2">IBT 29677</strain>
    </source>
</reference>
<dbReference type="EMBL" id="JAPZBU010000011">
    <property type="protein sequence ID" value="KAJ5378959.1"/>
    <property type="molecule type" value="Genomic_DNA"/>
</dbReference>
<feature type="compositionally biased region" description="Basic and acidic residues" evidence="1">
    <location>
        <begin position="29"/>
        <end position="38"/>
    </location>
</feature>
<dbReference type="AlphaFoldDB" id="A0A9W9SJQ0"/>
<keyword evidence="3" id="KW-1185">Reference proteome</keyword>
<accession>A0A9W9SJQ0</accession>
<gene>
    <name evidence="2" type="ORF">N7509_012078</name>
</gene>
<evidence type="ECO:0000256" key="1">
    <source>
        <dbReference type="SAM" id="MobiDB-lite"/>
    </source>
</evidence>
<comment type="caution">
    <text evidence="2">The sequence shown here is derived from an EMBL/GenBank/DDBJ whole genome shotgun (WGS) entry which is preliminary data.</text>
</comment>
<dbReference type="OrthoDB" id="3469225at2759"/>
<organism evidence="2 3">
    <name type="scientific">Penicillium cosmopolitanum</name>
    <dbReference type="NCBI Taxonomy" id="1131564"/>
    <lineage>
        <taxon>Eukaryota</taxon>
        <taxon>Fungi</taxon>
        <taxon>Dikarya</taxon>
        <taxon>Ascomycota</taxon>
        <taxon>Pezizomycotina</taxon>
        <taxon>Eurotiomycetes</taxon>
        <taxon>Eurotiomycetidae</taxon>
        <taxon>Eurotiales</taxon>
        <taxon>Aspergillaceae</taxon>
        <taxon>Penicillium</taxon>
    </lineage>
</organism>
<dbReference type="PANTHER" id="PTHR37540:SF5">
    <property type="entry name" value="TRANSCRIPTION FACTOR DOMAIN-CONTAINING PROTEIN"/>
    <property type="match status" value="1"/>
</dbReference>
<dbReference type="PANTHER" id="PTHR37540">
    <property type="entry name" value="TRANSCRIPTION FACTOR (ACR-2), PUTATIVE-RELATED-RELATED"/>
    <property type="match status" value="1"/>
</dbReference>
<reference evidence="2" key="2">
    <citation type="journal article" date="2023" name="IMA Fungus">
        <title>Comparative genomic study of the Penicillium genus elucidates a diverse pangenome and 15 lateral gene transfer events.</title>
        <authorList>
            <person name="Petersen C."/>
            <person name="Sorensen T."/>
            <person name="Nielsen M.R."/>
            <person name="Sondergaard T.E."/>
            <person name="Sorensen J.L."/>
            <person name="Fitzpatrick D.A."/>
            <person name="Frisvad J.C."/>
            <person name="Nielsen K.L."/>
        </authorList>
    </citation>
    <scope>NUCLEOTIDE SEQUENCE</scope>
    <source>
        <strain evidence="2">IBT 29677</strain>
    </source>
</reference>
<feature type="compositionally biased region" description="Basic and acidic residues" evidence="1">
    <location>
        <begin position="55"/>
        <end position="66"/>
    </location>
</feature>
<protein>
    <submittedName>
        <fullName evidence="2">Uncharacterized protein</fullName>
    </submittedName>
</protein>
<dbReference type="RefSeq" id="XP_056482745.1">
    <property type="nucleotide sequence ID" value="XM_056636715.1"/>
</dbReference>
<evidence type="ECO:0000313" key="3">
    <source>
        <dbReference type="Proteomes" id="UP001147747"/>
    </source>
</evidence>
<name>A0A9W9SJQ0_9EURO</name>